<keyword evidence="3" id="KW-1185">Reference proteome</keyword>
<dbReference type="RefSeq" id="WP_320510273.1">
    <property type="nucleotide sequence ID" value="NZ_JAXCLW010000008.1"/>
</dbReference>
<evidence type="ECO:0000313" key="3">
    <source>
        <dbReference type="Proteomes" id="UP001279642"/>
    </source>
</evidence>
<accession>A0ABU5EGQ7</accession>
<dbReference type="Proteomes" id="UP001279642">
    <property type="component" value="Unassembled WGS sequence"/>
</dbReference>
<dbReference type="EC" id="1.14.11.-" evidence="2"/>
<organism evidence="2 3">
    <name type="scientific">Dongia soli</name>
    <dbReference type="NCBI Taxonomy" id="600628"/>
    <lineage>
        <taxon>Bacteria</taxon>
        <taxon>Pseudomonadati</taxon>
        <taxon>Pseudomonadota</taxon>
        <taxon>Alphaproteobacteria</taxon>
        <taxon>Rhodospirillales</taxon>
        <taxon>Dongiaceae</taxon>
        <taxon>Dongia</taxon>
    </lineage>
</organism>
<comment type="caution">
    <text evidence="2">The sequence shown here is derived from an EMBL/GenBank/DDBJ whole genome shotgun (WGS) entry which is preliminary data.</text>
</comment>
<dbReference type="EMBL" id="JAXCLW010000008">
    <property type="protein sequence ID" value="MDY0885199.1"/>
    <property type="molecule type" value="Genomic_DNA"/>
</dbReference>
<feature type="domain" description="Prolyl 4-hydroxylase alpha subunit Fe(2+) 2OG dioxygenase" evidence="1">
    <location>
        <begin position="95"/>
        <end position="179"/>
    </location>
</feature>
<proteinExistence type="predicted"/>
<dbReference type="Pfam" id="PF13640">
    <property type="entry name" value="2OG-FeII_Oxy_3"/>
    <property type="match status" value="1"/>
</dbReference>
<sequence length="208" mass="23933">MSMFDLKAFDRAKLQSDPCDFILVPGFVTPEAIDAINADYPAITRAGNFPPEELSPGPAFQAMLDQLNAPELKERFAEKFGMDLSDCPMQLTVRKYAEASDGNVHNDSSSKFLTVLIYLNKEWHAPGGQLRLLRDPANIEDYVVEVPPVNGAMLAFRRNERSFHGFPAYIGERRSVQFYWVKPKRAERGEKPFRIKRWLKRLRKIRKR</sequence>
<reference evidence="2 3" key="1">
    <citation type="journal article" date="2016" name="Antonie Van Leeuwenhoek">
        <title>Dongia soli sp. nov., isolated from soil from Dokdo, Korea.</title>
        <authorList>
            <person name="Kim D.U."/>
            <person name="Lee H."/>
            <person name="Kim H."/>
            <person name="Kim S.G."/>
            <person name="Ka J.O."/>
        </authorList>
    </citation>
    <scope>NUCLEOTIDE SEQUENCE [LARGE SCALE GENOMIC DNA]</scope>
    <source>
        <strain evidence="2 3">D78</strain>
    </source>
</reference>
<evidence type="ECO:0000313" key="2">
    <source>
        <dbReference type="EMBL" id="MDY0885199.1"/>
    </source>
</evidence>
<name>A0ABU5EGQ7_9PROT</name>
<dbReference type="GO" id="GO:0016491">
    <property type="term" value="F:oxidoreductase activity"/>
    <property type="evidence" value="ECO:0007669"/>
    <property type="project" value="UniProtKB-KW"/>
</dbReference>
<keyword evidence="2" id="KW-0560">Oxidoreductase</keyword>
<evidence type="ECO:0000259" key="1">
    <source>
        <dbReference type="Pfam" id="PF13640"/>
    </source>
</evidence>
<gene>
    <name evidence="2" type="ORF">SMD27_20325</name>
</gene>
<protein>
    <submittedName>
        <fullName evidence="2">2OG-Fe(II) oxygenase</fullName>
        <ecNumber evidence="2">1.14.11.-</ecNumber>
    </submittedName>
</protein>
<dbReference type="Gene3D" id="2.60.120.620">
    <property type="entry name" value="q2cbj1_9rhob like domain"/>
    <property type="match status" value="1"/>
</dbReference>
<dbReference type="InterPro" id="IPR044862">
    <property type="entry name" value="Pro_4_hyd_alph_FE2OG_OXY"/>
</dbReference>